<protein>
    <recommendedName>
        <fullName evidence="3">DUF2946 domain-containing protein</fullName>
    </recommendedName>
</protein>
<dbReference type="RefSeq" id="WP_184859642.1">
    <property type="nucleotide sequence ID" value="NZ_JACHLK010000007.1"/>
</dbReference>
<keyword evidence="2" id="KW-1185">Reference proteome</keyword>
<proteinExistence type="predicted"/>
<comment type="caution">
    <text evidence="1">The sequence shown here is derived from an EMBL/GenBank/DDBJ whole genome shotgun (WGS) entry which is preliminary data.</text>
</comment>
<evidence type="ECO:0000313" key="2">
    <source>
        <dbReference type="Proteomes" id="UP000575083"/>
    </source>
</evidence>
<accession>A0A7X0UAX7</accession>
<organism evidence="1 2">
    <name type="scientific">Acidovorax soli</name>
    <dbReference type="NCBI Taxonomy" id="592050"/>
    <lineage>
        <taxon>Bacteria</taxon>
        <taxon>Pseudomonadati</taxon>
        <taxon>Pseudomonadota</taxon>
        <taxon>Betaproteobacteria</taxon>
        <taxon>Burkholderiales</taxon>
        <taxon>Comamonadaceae</taxon>
        <taxon>Acidovorax</taxon>
    </lineage>
</organism>
<evidence type="ECO:0000313" key="1">
    <source>
        <dbReference type="EMBL" id="MBB6561030.1"/>
    </source>
</evidence>
<dbReference type="EMBL" id="JACHLK010000007">
    <property type="protein sequence ID" value="MBB6561030.1"/>
    <property type="molecule type" value="Genomic_DNA"/>
</dbReference>
<name>A0A7X0UAX7_9BURK</name>
<gene>
    <name evidence="1" type="ORF">HNP48_003718</name>
</gene>
<reference evidence="1 2" key="1">
    <citation type="submission" date="2020-08" db="EMBL/GenBank/DDBJ databases">
        <title>Functional genomics of gut bacteria from endangered species of beetles.</title>
        <authorList>
            <person name="Carlos-Shanley C."/>
        </authorList>
    </citation>
    <scope>NUCLEOTIDE SEQUENCE [LARGE SCALE GENOMIC DNA]</scope>
    <source>
        <strain evidence="1 2">S00198</strain>
    </source>
</reference>
<dbReference type="AlphaFoldDB" id="A0A7X0UAX7"/>
<sequence length="120" mass="12120">MHALRTSSLLARLVLAWFVLTVGAAIASPIVHPQALQLVCATGATVKLMVVGEDGAATDLGHHSLDCALCLGASAPPPPVQQPAQRHEPLAHALRPIVAASIAAIVGAPLPARGPPTSLA</sequence>
<evidence type="ECO:0008006" key="3">
    <source>
        <dbReference type="Google" id="ProtNLM"/>
    </source>
</evidence>
<dbReference type="Proteomes" id="UP000575083">
    <property type="component" value="Unassembled WGS sequence"/>
</dbReference>